<accession>A0A244CKJ0</accession>
<dbReference type="EMBL" id="MWPV01000009">
    <property type="protein sequence ID" value="OUL55885.1"/>
    <property type="molecule type" value="Genomic_DNA"/>
</dbReference>
<evidence type="ECO:0000256" key="2">
    <source>
        <dbReference type="ARBA" id="ARBA00004370"/>
    </source>
</evidence>
<dbReference type="AlphaFoldDB" id="A0A244CKJ0"/>
<dbReference type="SUPFAM" id="SSF47384">
    <property type="entry name" value="Homodimeric domain of signal transducing histidine kinase"/>
    <property type="match status" value="1"/>
</dbReference>
<dbReference type="PROSITE" id="PS51257">
    <property type="entry name" value="PROKAR_LIPOPROTEIN"/>
    <property type="match status" value="1"/>
</dbReference>
<keyword evidence="10" id="KW-0812">Transmembrane</keyword>
<keyword evidence="10" id="KW-0472">Membrane</keyword>
<evidence type="ECO:0000256" key="9">
    <source>
        <dbReference type="SAM" id="MobiDB-lite"/>
    </source>
</evidence>
<dbReference type="PRINTS" id="PR00344">
    <property type="entry name" value="BCTRLSENSOR"/>
</dbReference>
<gene>
    <name evidence="13" type="ORF">B1199_20615</name>
</gene>
<dbReference type="InterPro" id="IPR004358">
    <property type="entry name" value="Sig_transdc_His_kin-like_C"/>
</dbReference>
<keyword evidence="5" id="KW-0808">Transferase</keyword>
<evidence type="ECO:0000259" key="12">
    <source>
        <dbReference type="PROSITE" id="PS50885"/>
    </source>
</evidence>
<comment type="subcellular location">
    <subcellularLocation>
        <location evidence="2">Membrane</location>
    </subcellularLocation>
</comment>
<dbReference type="Proteomes" id="UP000194841">
    <property type="component" value="Unassembled WGS sequence"/>
</dbReference>
<dbReference type="InterPro" id="IPR050980">
    <property type="entry name" value="2C_sensor_his_kinase"/>
</dbReference>
<dbReference type="GO" id="GO:0016020">
    <property type="term" value="C:membrane"/>
    <property type="evidence" value="ECO:0007669"/>
    <property type="project" value="UniProtKB-SubCell"/>
</dbReference>
<protein>
    <recommendedName>
        <fullName evidence="3">histidine kinase</fullName>
        <ecNumber evidence="3">2.7.13.3</ecNumber>
    </recommendedName>
</protein>
<dbReference type="InterPro" id="IPR003660">
    <property type="entry name" value="HAMP_dom"/>
</dbReference>
<feature type="region of interest" description="Disordered" evidence="9">
    <location>
        <begin position="80"/>
        <end position="103"/>
    </location>
</feature>
<evidence type="ECO:0000256" key="4">
    <source>
        <dbReference type="ARBA" id="ARBA00022553"/>
    </source>
</evidence>
<dbReference type="EC" id="2.7.13.3" evidence="3"/>
<dbReference type="InterPro" id="IPR036890">
    <property type="entry name" value="HATPase_C_sf"/>
</dbReference>
<evidence type="ECO:0000313" key="13">
    <source>
        <dbReference type="EMBL" id="OUL55885.1"/>
    </source>
</evidence>
<evidence type="ECO:0000256" key="7">
    <source>
        <dbReference type="ARBA" id="ARBA00022777"/>
    </source>
</evidence>
<sequence length="481" mass="53295">MSIRRYFILGISLIFLVLAACQALLVLYFKDQVRQDITQQSQVITKKLIGKARDDLNERIIEFSDATPKVIMLSDGITVSNTSVPPPPPPKPDEVNAPNAPKAPHPTVKKFEFRINTEQSSNNTAVAPDQLIELHQQALSNELNTLFIQLESDESIQHVINGEFRSFTTSSSFDQFAQLILWSIIASSLVAVILMVYFTHALTRPITALNTGFVALRNGKLGCQITPQGVAEIASCITQFNHTSQRLAQLSESEKQLEQQRQLVELGELSRAVAHSLRNPIHTLGLTLEQYWQSQSTQQQQQLQRIAHNKIAHLNKNITALLTLSNNDVRRDQPVPLSAVIQDILLELGNQHALFTLELDHSLSLYGLESEIRTILHTVIVNAVEANQLKSSTRNAITITSQQIENKVVVSVQDHGPGFSEAILAHLFEPHISSKADGAGMGLYLANRIAHLYYQGTLNVTNQAEGACVTITLTTGIDHEH</sequence>
<dbReference type="Gene3D" id="3.30.565.10">
    <property type="entry name" value="Histidine kinase-like ATPase, C-terminal domain"/>
    <property type="match status" value="1"/>
</dbReference>
<dbReference type="PROSITE" id="PS50885">
    <property type="entry name" value="HAMP"/>
    <property type="match status" value="1"/>
</dbReference>
<keyword evidence="6" id="KW-0547">Nucleotide-binding</keyword>
<evidence type="ECO:0000256" key="8">
    <source>
        <dbReference type="ARBA" id="ARBA00022840"/>
    </source>
</evidence>
<dbReference type="PROSITE" id="PS50109">
    <property type="entry name" value="HIS_KIN"/>
    <property type="match status" value="1"/>
</dbReference>
<comment type="catalytic activity">
    <reaction evidence="1">
        <text>ATP + protein L-histidine = ADP + protein N-phospho-L-histidine.</text>
        <dbReference type="EC" id="2.7.13.3"/>
    </reaction>
</comment>
<keyword evidence="7" id="KW-0418">Kinase</keyword>
<dbReference type="PANTHER" id="PTHR44936:SF10">
    <property type="entry name" value="SENSOR PROTEIN RSTB"/>
    <property type="match status" value="1"/>
</dbReference>
<reference evidence="13 14" key="1">
    <citation type="submission" date="2017-02" db="EMBL/GenBank/DDBJ databases">
        <title>Pseudoalteromonas ulvae TC14 Genome.</title>
        <authorList>
            <person name="Molmeret M."/>
        </authorList>
    </citation>
    <scope>NUCLEOTIDE SEQUENCE [LARGE SCALE GENOMIC DNA]</scope>
    <source>
        <strain evidence="13">TC14</strain>
    </source>
</reference>
<dbReference type="RefSeq" id="WP_086746028.1">
    <property type="nucleotide sequence ID" value="NZ_MWPV01000009.1"/>
</dbReference>
<evidence type="ECO:0000256" key="10">
    <source>
        <dbReference type="SAM" id="Phobius"/>
    </source>
</evidence>
<keyword evidence="4" id="KW-0597">Phosphoprotein</keyword>
<dbReference type="GO" id="GO:0005524">
    <property type="term" value="F:ATP binding"/>
    <property type="evidence" value="ECO:0007669"/>
    <property type="project" value="UniProtKB-KW"/>
</dbReference>
<evidence type="ECO:0000256" key="3">
    <source>
        <dbReference type="ARBA" id="ARBA00012438"/>
    </source>
</evidence>
<dbReference type="InterPro" id="IPR036097">
    <property type="entry name" value="HisK_dim/P_sf"/>
</dbReference>
<dbReference type="GO" id="GO:0000155">
    <property type="term" value="F:phosphorelay sensor kinase activity"/>
    <property type="evidence" value="ECO:0007669"/>
    <property type="project" value="InterPro"/>
</dbReference>
<dbReference type="OrthoDB" id="1931120at2"/>
<evidence type="ECO:0000313" key="14">
    <source>
        <dbReference type="Proteomes" id="UP000194841"/>
    </source>
</evidence>
<proteinExistence type="predicted"/>
<dbReference type="SUPFAM" id="SSF55874">
    <property type="entry name" value="ATPase domain of HSP90 chaperone/DNA topoisomerase II/histidine kinase"/>
    <property type="match status" value="1"/>
</dbReference>
<keyword evidence="10" id="KW-1133">Transmembrane helix</keyword>
<evidence type="ECO:0000256" key="5">
    <source>
        <dbReference type="ARBA" id="ARBA00022679"/>
    </source>
</evidence>
<dbReference type="PANTHER" id="PTHR44936">
    <property type="entry name" value="SENSOR PROTEIN CREC"/>
    <property type="match status" value="1"/>
</dbReference>
<feature type="domain" description="HAMP" evidence="12">
    <location>
        <begin position="200"/>
        <end position="252"/>
    </location>
</feature>
<feature type="transmembrane region" description="Helical" evidence="10">
    <location>
        <begin position="179"/>
        <end position="198"/>
    </location>
</feature>
<evidence type="ECO:0000259" key="11">
    <source>
        <dbReference type="PROSITE" id="PS50109"/>
    </source>
</evidence>
<dbReference type="SMART" id="SM00387">
    <property type="entry name" value="HATPase_c"/>
    <property type="match status" value="1"/>
</dbReference>
<keyword evidence="14" id="KW-1185">Reference proteome</keyword>
<dbReference type="Gene3D" id="1.10.287.130">
    <property type="match status" value="1"/>
</dbReference>
<keyword evidence="8" id="KW-0067">ATP-binding</keyword>
<dbReference type="Pfam" id="PF02518">
    <property type="entry name" value="HATPase_c"/>
    <property type="match status" value="1"/>
</dbReference>
<evidence type="ECO:0000256" key="1">
    <source>
        <dbReference type="ARBA" id="ARBA00000085"/>
    </source>
</evidence>
<organism evidence="13 14">
    <name type="scientific">Pseudoalteromonas ulvae</name>
    <dbReference type="NCBI Taxonomy" id="107327"/>
    <lineage>
        <taxon>Bacteria</taxon>
        <taxon>Pseudomonadati</taxon>
        <taxon>Pseudomonadota</taxon>
        <taxon>Gammaproteobacteria</taxon>
        <taxon>Alteromonadales</taxon>
        <taxon>Pseudoalteromonadaceae</taxon>
        <taxon>Pseudoalteromonas</taxon>
    </lineage>
</organism>
<dbReference type="InterPro" id="IPR003594">
    <property type="entry name" value="HATPase_dom"/>
</dbReference>
<evidence type="ECO:0000256" key="6">
    <source>
        <dbReference type="ARBA" id="ARBA00022741"/>
    </source>
</evidence>
<name>A0A244CKJ0_PSEDV</name>
<comment type="caution">
    <text evidence="13">The sequence shown here is derived from an EMBL/GenBank/DDBJ whole genome shotgun (WGS) entry which is preliminary data.</text>
</comment>
<feature type="domain" description="Histidine kinase" evidence="11">
    <location>
        <begin position="272"/>
        <end position="477"/>
    </location>
</feature>
<dbReference type="InterPro" id="IPR005467">
    <property type="entry name" value="His_kinase_dom"/>
</dbReference>